<sequence>RDAMKEYLTKITFTKNPADYDLVIVGTPIWAGSSTPAFRTYLTENKGKIKKAALFVTAGGEGPQKTVTILENILDKPCLASVGWLDSEVKQDDLQPKLDGFIKAIGK</sequence>
<feature type="non-terminal residue" evidence="1">
    <location>
        <position position="1"/>
    </location>
</feature>
<gene>
    <name evidence="1" type="ORF">US68_C0003G0001</name>
</gene>
<evidence type="ECO:0000313" key="1">
    <source>
        <dbReference type="EMBL" id="KKQ50635.1"/>
    </source>
</evidence>
<evidence type="ECO:0000313" key="2">
    <source>
        <dbReference type="Proteomes" id="UP000034231"/>
    </source>
</evidence>
<dbReference type="Proteomes" id="UP000034231">
    <property type="component" value="Unassembled WGS sequence"/>
</dbReference>
<dbReference type="Gene3D" id="3.40.50.360">
    <property type="match status" value="1"/>
</dbReference>
<dbReference type="InterPro" id="IPR029039">
    <property type="entry name" value="Flavoprotein-like_sf"/>
</dbReference>
<reference evidence="1 2" key="1">
    <citation type="journal article" date="2015" name="Nature">
        <title>rRNA introns, odd ribosomes, and small enigmatic genomes across a large radiation of phyla.</title>
        <authorList>
            <person name="Brown C.T."/>
            <person name="Hug L.A."/>
            <person name="Thomas B.C."/>
            <person name="Sharon I."/>
            <person name="Castelle C.J."/>
            <person name="Singh A."/>
            <person name="Wilkins M.J."/>
            <person name="Williams K.H."/>
            <person name="Banfield J.F."/>
        </authorList>
    </citation>
    <scope>NUCLEOTIDE SEQUENCE [LARGE SCALE GENOMIC DNA]</scope>
</reference>
<protein>
    <submittedName>
        <fullName evidence="1">Flavodoxin, FldA</fullName>
    </submittedName>
</protein>
<dbReference type="AlphaFoldDB" id="A0A0G0II16"/>
<organism evidence="1 2">
    <name type="scientific">Candidatus Shapirobacteria bacterium GW2011_GWE1_38_10</name>
    <dbReference type="NCBI Taxonomy" id="1618488"/>
    <lineage>
        <taxon>Bacteria</taxon>
        <taxon>Candidatus Shapironibacteriota</taxon>
    </lineage>
</organism>
<name>A0A0G0II16_9BACT</name>
<accession>A0A0G0II16</accession>
<dbReference type="SUPFAM" id="SSF52218">
    <property type="entry name" value="Flavoproteins"/>
    <property type="match status" value="1"/>
</dbReference>
<proteinExistence type="predicted"/>
<dbReference type="EMBL" id="LBTX01000003">
    <property type="protein sequence ID" value="KKQ50635.1"/>
    <property type="molecule type" value="Genomic_DNA"/>
</dbReference>
<comment type="caution">
    <text evidence="1">The sequence shown here is derived from an EMBL/GenBank/DDBJ whole genome shotgun (WGS) entry which is preliminary data.</text>
</comment>